<gene>
    <name evidence="3" type="ORF">B0T20DRAFT_478108</name>
</gene>
<accession>A0AAE0PI82</accession>
<reference evidence="3" key="2">
    <citation type="submission" date="2023-07" db="EMBL/GenBank/DDBJ databases">
        <authorList>
            <consortium name="Lawrence Berkeley National Laboratory"/>
            <person name="Haridas S."/>
            <person name="Hensen N."/>
            <person name="Bonometti L."/>
            <person name="Westerberg I."/>
            <person name="Brannstrom I.O."/>
            <person name="Guillou S."/>
            <person name="Cros-Aarteil S."/>
            <person name="Calhoun S."/>
            <person name="Kuo A."/>
            <person name="Mondo S."/>
            <person name="Pangilinan J."/>
            <person name="Riley R."/>
            <person name="LaButti K."/>
            <person name="Andreopoulos B."/>
            <person name="Lipzen A."/>
            <person name="Chen C."/>
            <person name="Yanf M."/>
            <person name="Daum C."/>
            <person name="Ng V."/>
            <person name="Clum A."/>
            <person name="Steindorff A."/>
            <person name="Ohm R."/>
            <person name="Martin F."/>
            <person name="Silar P."/>
            <person name="Natvig D."/>
            <person name="Lalanne C."/>
            <person name="Gautier V."/>
            <person name="Ament-velasquez S.L."/>
            <person name="Kruys A."/>
            <person name="Hutchinson M.I."/>
            <person name="Powell A.J."/>
            <person name="Barry K."/>
            <person name="Miller A.N."/>
            <person name="Grigoriev I.V."/>
            <person name="Debuchy R."/>
            <person name="Gladieux P."/>
            <person name="Thoren M.H."/>
            <person name="Johannesson H."/>
        </authorList>
    </citation>
    <scope>NUCLEOTIDE SEQUENCE</scope>
    <source>
        <strain evidence="3">FGSC 1904</strain>
    </source>
</reference>
<name>A0AAE0PI82_SORBR</name>
<dbReference type="Proteomes" id="UP001281003">
    <property type="component" value="Unassembled WGS sequence"/>
</dbReference>
<organism evidence="3 4">
    <name type="scientific">Sordaria brevicollis</name>
    <dbReference type="NCBI Taxonomy" id="83679"/>
    <lineage>
        <taxon>Eukaryota</taxon>
        <taxon>Fungi</taxon>
        <taxon>Dikarya</taxon>
        <taxon>Ascomycota</taxon>
        <taxon>Pezizomycotina</taxon>
        <taxon>Sordariomycetes</taxon>
        <taxon>Sordariomycetidae</taxon>
        <taxon>Sordariales</taxon>
        <taxon>Sordariaceae</taxon>
        <taxon>Sordaria</taxon>
    </lineage>
</organism>
<keyword evidence="2" id="KW-0732">Signal</keyword>
<comment type="caution">
    <text evidence="3">The sequence shown here is derived from an EMBL/GenBank/DDBJ whole genome shotgun (WGS) entry which is preliminary data.</text>
</comment>
<keyword evidence="4" id="KW-1185">Reference proteome</keyword>
<dbReference type="EMBL" id="JAUTDP010000004">
    <property type="protein sequence ID" value="KAK3400262.1"/>
    <property type="molecule type" value="Genomic_DNA"/>
</dbReference>
<proteinExistence type="predicted"/>
<reference evidence="3" key="1">
    <citation type="journal article" date="2023" name="Mol. Phylogenet. Evol.">
        <title>Genome-scale phylogeny and comparative genomics of the fungal order Sordariales.</title>
        <authorList>
            <person name="Hensen N."/>
            <person name="Bonometti L."/>
            <person name="Westerberg I."/>
            <person name="Brannstrom I.O."/>
            <person name="Guillou S."/>
            <person name="Cros-Aarteil S."/>
            <person name="Calhoun S."/>
            <person name="Haridas S."/>
            <person name="Kuo A."/>
            <person name="Mondo S."/>
            <person name="Pangilinan J."/>
            <person name="Riley R."/>
            <person name="LaButti K."/>
            <person name="Andreopoulos B."/>
            <person name="Lipzen A."/>
            <person name="Chen C."/>
            <person name="Yan M."/>
            <person name="Daum C."/>
            <person name="Ng V."/>
            <person name="Clum A."/>
            <person name="Steindorff A."/>
            <person name="Ohm R.A."/>
            <person name="Martin F."/>
            <person name="Silar P."/>
            <person name="Natvig D.O."/>
            <person name="Lalanne C."/>
            <person name="Gautier V."/>
            <person name="Ament-Velasquez S.L."/>
            <person name="Kruys A."/>
            <person name="Hutchinson M.I."/>
            <person name="Powell A.J."/>
            <person name="Barry K."/>
            <person name="Miller A.N."/>
            <person name="Grigoriev I.V."/>
            <person name="Debuchy R."/>
            <person name="Gladieux P."/>
            <person name="Hiltunen Thoren M."/>
            <person name="Johannesson H."/>
        </authorList>
    </citation>
    <scope>NUCLEOTIDE SEQUENCE</scope>
    <source>
        <strain evidence="3">FGSC 1904</strain>
    </source>
</reference>
<evidence type="ECO:0000313" key="4">
    <source>
        <dbReference type="Proteomes" id="UP001281003"/>
    </source>
</evidence>
<feature type="region of interest" description="Disordered" evidence="1">
    <location>
        <begin position="37"/>
        <end position="65"/>
    </location>
</feature>
<feature type="signal peptide" evidence="2">
    <location>
        <begin position="1"/>
        <end position="33"/>
    </location>
</feature>
<protein>
    <recommendedName>
        <fullName evidence="5">ShKT domain-containing protein</fullName>
    </recommendedName>
</protein>
<feature type="chain" id="PRO_5042049636" description="ShKT domain-containing protein" evidence="2">
    <location>
        <begin position="34"/>
        <end position="107"/>
    </location>
</feature>
<evidence type="ECO:0000313" key="3">
    <source>
        <dbReference type="EMBL" id="KAK3400262.1"/>
    </source>
</evidence>
<feature type="compositionally biased region" description="Low complexity" evidence="1">
    <location>
        <begin position="37"/>
        <end position="55"/>
    </location>
</feature>
<evidence type="ECO:0000256" key="1">
    <source>
        <dbReference type="SAM" id="MobiDB-lite"/>
    </source>
</evidence>
<evidence type="ECO:0000256" key="2">
    <source>
        <dbReference type="SAM" id="SignalP"/>
    </source>
</evidence>
<evidence type="ECO:0008006" key="5">
    <source>
        <dbReference type="Google" id="ProtNLM"/>
    </source>
</evidence>
<dbReference type="AlphaFoldDB" id="A0AAE0PI82"/>
<sequence>MKASNSRIVQPPFSLTSAALITLLGFFAAGALALPTAQQETTETTDATTEGPATPNAKNVQVDYGKPRCPDPRLDALCMAKNANAYCDAQGFHNDFMKTCKACTCEP</sequence>